<evidence type="ECO:0008006" key="3">
    <source>
        <dbReference type="Google" id="ProtNLM"/>
    </source>
</evidence>
<keyword evidence="2" id="KW-1185">Reference proteome</keyword>
<dbReference type="InterPro" id="IPR045444">
    <property type="entry name" value="DUF6503"/>
</dbReference>
<sequence>MDELSINRQQLSQLRTIICVCMMGVGILSCSEKPDPQVIIDKAIKKHGGEHYDNVLIAFDFRGRHYTILKKDTWFEYTRSFEDSLGKFKDVLNNDGFYRLLNGEKFNIPDTMAAKYARSVNSVAYFAMTPFVLNDEAVKKRYVGMCSLKDQKYHKIEISFEKVGGGEDYNDVFVYWINKDTYTMDYFAYAYEVDGGGTRFREIYNRRRVGDILFTDHVNYKYTSEDTPLSHYDQLYEDNQLTKLSHINLENVTVTPAD</sequence>
<evidence type="ECO:0000313" key="1">
    <source>
        <dbReference type="EMBL" id="MDN5211976.1"/>
    </source>
</evidence>
<accession>A0ABT8L4L6</accession>
<protein>
    <recommendedName>
        <fullName evidence="3">Deoxyribose-phosphate aldolase</fullName>
    </recommendedName>
</protein>
<reference evidence="1" key="1">
    <citation type="submission" date="2023-06" db="EMBL/GenBank/DDBJ databases">
        <title>Genomic of Agaribacillus aureum.</title>
        <authorList>
            <person name="Wang G."/>
        </authorList>
    </citation>
    <scope>NUCLEOTIDE SEQUENCE</scope>
    <source>
        <strain evidence="1">BMA12</strain>
    </source>
</reference>
<dbReference type="EMBL" id="JAUJEB010000001">
    <property type="protein sequence ID" value="MDN5211976.1"/>
    <property type="molecule type" value="Genomic_DNA"/>
</dbReference>
<comment type="caution">
    <text evidence="1">The sequence shown here is derived from an EMBL/GenBank/DDBJ whole genome shotgun (WGS) entry which is preliminary data.</text>
</comment>
<evidence type="ECO:0000313" key="2">
    <source>
        <dbReference type="Proteomes" id="UP001172083"/>
    </source>
</evidence>
<dbReference type="Proteomes" id="UP001172083">
    <property type="component" value="Unassembled WGS sequence"/>
</dbReference>
<organism evidence="1 2">
    <name type="scientific">Agaribacillus aureus</name>
    <dbReference type="NCBI Taxonomy" id="3051825"/>
    <lineage>
        <taxon>Bacteria</taxon>
        <taxon>Pseudomonadati</taxon>
        <taxon>Bacteroidota</taxon>
        <taxon>Cytophagia</taxon>
        <taxon>Cytophagales</taxon>
        <taxon>Splendidivirgaceae</taxon>
        <taxon>Agaribacillus</taxon>
    </lineage>
</organism>
<gene>
    <name evidence="1" type="ORF">QQ020_07935</name>
</gene>
<proteinExistence type="predicted"/>
<name>A0ABT8L4L6_9BACT</name>
<dbReference type="RefSeq" id="WP_346757303.1">
    <property type="nucleotide sequence ID" value="NZ_JAUJEB010000001.1"/>
</dbReference>
<dbReference type="Pfam" id="PF20113">
    <property type="entry name" value="DUF6503"/>
    <property type="match status" value="1"/>
</dbReference>